<dbReference type="InterPro" id="IPR000432">
    <property type="entry name" value="DNA_mismatch_repair_MutS_C"/>
</dbReference>
<dbReference type="FunFam" id="3.40.1170.10:FF:000002">
    <property type="entry name" value="DNA mismatch repair protein"/>
    <property type="match status" value="1"/>
</dbReference>
<dbReference type="PANTHER" id="PTHR11361:SF148">
    <property type="entry name" value="DNA MISMATCH REPAIR PROTEIN MSH6"/>
    <property type="match status" value="1"/>
</dbReference>
<dbReference type="PROSITE" id="PS00486">
    <property type="entry name" value="DNA_MISMATCH_REPAIR_2"/>
    <property type="match status" value="1"/>
</dbReference>
<sequence length="1330" mass="143091">MPQPNSSSSSTPKGARTQTSIFSFFSTPKKAGRTAAPQSRDSQDELLEEASAAIGDDLLAEVEQAEVMLSSPAVPKRTGAKTLGGSAKPKGIKRKALAASHFEELDAAGSDTSEEDGADDDADDDYNPAASVQRAGRGRARVVDDSDDDLDGDLDGDLEADLDDEAGAQSLSLSPSLHARQRGLRRPDLKRMRSSVAGASTSSEGSPLMAALLAGKTPVTPTLERTTTSLSTLSVASSGSTPLMQRMNLQQKTQPASGDDAKRERASKFAKKNEERYAWLVDVRDAQGVRPGEPGYDKRSLLIPGRAWSEFSAFERQYWEIKSTNWDSVVFFKKGKFYELYENDATIGHQEFDLKMTDRVNMRMAGVPESSFDHWVAQFLAKGYKVARVDQMESKLAKDMRERGTAKKGDGLVTRQLTGVLTAGTLVDPSLLTHDLATYCMAIVEGTRERSDASRVTSFGVAFVDTATAQFSLCSITDDAADRSALETLLVQINPREVVYVRGGAGPGLRVVQPTLSRGGMAEDGDVLSSPDAWDGMAGISRATWRSLKNTCGPRTDWIAMAARTEFWDVPTAKSEIEQAAYFGNAGEWPQALQHAAAHDPLALAAVGGLLSYLRTLKLDRDLASLGNFAAYAPMQRSTALVLDGPTLANLDLFTVSAEGAANPVAAAAARGNSTARVEGTLFALVNHARTAFGRRLLSRWLCHPLRHAATINARLDAVEFFMADAELADAASATLRALPDLERALSRVHSGRCNVPDFLDLLAGLRAVATMAAQLRHACASEAPARISALLRSFPPLDELLTEFASAYDAPLAAAEARLLPCPGYDQPYDDILATIAELDAWFDVHLKENRKRFDCAAIVYKHIGKEHYQLEMPATIKVPSSYFRLSATKAVNRYWSPELRTKVQEHAEAIETKTMVLNGYRQRLYARFDRQYGLLMKAVAVVAELDCLLALAVASASLGSPASRPTILESNGDAGGYIEFRQLRHPCVALAASGAAADFVANDVVLGRRGHDANGSSAGPDGDSASMILLTGPNMGGKSTLLRQLCLGVILAQLGCYVPAQSACILPVDRLFTRIGARDNLLAGRSTFMVEMAETSTILRYATPCSLVVLDELGRGTSTHDGEAVAYGVLHGLCSRLGCLGFFSTHYGLLADSLLRSVDGSEATNAASVEPHLRPMFMACAVNEDEHRVTFLYRLQHGVASKSHGNNVAAMAGVPVSIVQRASAIAAQFELRVKQRQLSNATEPAHDTHARVLPLTVQSDFANLLRMAALEPAVRLAASGDSGVAAESLAGREEEPVAGELGAKRANENQYWSCIVDHLRRTMPTPNN</sequence>
<dbReference type="SMART" id="SM00534">
    <property type="entry name" value="MUTSac"/>
    <property type="match status" value="1"/>
</dbReference>
<dbReference type="GO" id="GO:0140664">
    <property type="term" value="F:ATP-dependent DNA damage sensor activity"/>
    <property type="evidence" value="ECO:0007669"/>
    <property type="project" value="InterPro"/>
</dbReference>
<feature type="domain" description="REJ" evidence="9">
    <location>
        <begin position="1"/>
        <end position="28"/>
    </location>
</feature>
<evidence type="ECO:0000256" key="5">
    <source>
        <dbReference type="ARBA" id="ARBA00023125"/>
    </source>
</evidence>
<dbReference type="Pfam" id="PF01624">
    <property type="entry name" value="MutS_I"/>
    <property type="match status" value="1"/>
</dbReference>
<keyword evidence="2 6" id="KW-0547">Nucleotide-binding</keyword>
<reference evidence="10" key="1">
    <citation type="submission" date="2022-07" db="EMBL/GenBank/DDBJ databases">
        <title>Phylogenomic reconstructions and comparative analyses of Kickxellomycotina fungi.</title>
        <authorList>
            <person name="Reynolds N.K."/>
            <person name="Stajich J.E."/>
            <person name="Barry K."/>
            <person name="Grigoriev I.V."/>
            <person name="Crous P."/>
            <person name="Smith M.E."/>
        </authorList>
    </citation>
    <scope>NUCLEOTIDE SEQUENCE</scope>
    <source>
        <strain evidence="10">IMI 214461</strain>
    </source>
</reference>
<dbReference type="InterPro" id="IPR007695">
    <property type="entry name" value="DNA_mismatch_repair_MutS-lik_N"/>
</dbReference>
<dbReference type="PIRSF" id="PIRSF037677">
    <property type="entry name" value="DNA_mis_repair_Msh6"/>
    <property type="match status" value="1"/>
</dbReference>
<gene>
    <name evidence="10" type="primary">MSH6</name>
    <name evidence="10" type="ORF">H4R26_001861</name>
</gene>
<dbReference type="InterPro" id="IPR007860">
    <property type="entry name" value="DNA_mmatch_repair_MutS_con_dom"/>
</dbReference>
<dbReference type="InterPro" id="IPR016151">
    <property type="entry name" value="DNA_mismatch_repair_MutS_N"/>
</dbReference>
<keyword evidence="11" id="KW-1185">Reference proteome</keyword>
<dbReference type="GO" id="GO:0006298">
    <property type="term" value="P:mismatch repair"/>
    <property type="evidence" value="ECO:0007669"/>
    <property type="project" value="InterPro"/>
</dbReference>
<comment type="similarity">
    <text evidence="1 6 7">Belongs to the DNA mismatch repair MutS family.</text>
</comment>
<dbReference type="Proteomes" id="UP001150907">
    <property type="component" value="Unassembled WGS sequence"/>
</dbReference>
<dbReference type="Pfam" id="PF00488">
    <property type="entry name" value="MutS_V"/>
    <property type="match status" value="1"/>
</dbReference>
<dbReference type="SUPFAM" id="SSF55271">
    <property type="entry name" value="DNA repair protein MutS, domain I"/>
    <property type="match status" value="1"/>
</dbReference>
<dbReference type="InterPro" id="IPR036187">
    <property type="entry name" value="DNA_mismatch_repair_MutS_sf"/>
</dbReference>
<comment type="function">
    <text evidence="6 7">Component of the post-replicative DNA mismatch repair system (MMR).</text>
</comment>
<dbReference type="GO" id="GO:0016020">
    <property type="term" value="C:membrane"/>
    <property type="evidence" value="ECO:0007669"/>
    <property type="project" value="UniProtKB-SubCell"/>
</dbReference>
<evidence type="ECO:0000256" key="3">
    <source>
        <dbReference type="ARBA" id="ARBA00022763"/>
    </source>
</evidence>
<accession>A0A9W8EG75</accession>
<keyword evidence="3 6" id="KW-0227">DNA damage</keyword>
<evidence type="ECO:0000256" key="8">
    <source>
        <dbReference type="SAM" id="MobiDB-lite"/>
    </source>
</evidence>
<keyword evidence="5 6" id="KW-0238">DNA-binding</keyword>
<evidence type="ECO:0000256" key="7">
    <source>
        <dbReference type="RuleBase" id="RU003756"/>
    </source>
</evidence>
<dbReference type="PROSITE" id="PS51111">
    <property type="entry name" value="REJ"/>
    <property type="match status" value="1"/>
</dbReference>
<dbReference type="SUPFAM" id="SSF53150">
    <property type="entry name" value="DNA repair protein MutS, domain II"/>
    <property type="match status" value="1"/>
</dbReference>
<dbReference type="InterPro" id="IPR045076">
    <property type="entry name" value="MutS"/>
</dbReference>
<dbReference type="GO" id="GO:0005524">
    <property type="term" value="F:ATP binding"/>
    <property type="evidence" value="ECO:0007669"/>
    <property type="project" value="UniProtKB-UniRule"/>
</dbReference>
<feature type="region of interest" description="Disordered" evidence="8">
    <location>
        <begin position="69"/>
        <end position="205"/>
    </location>
</feature>
<evidence type="ECO:0000256" key="1">
    <source>
        <dbReference type="ARBA" id="ARBA00006271"/>
    </source>
</evidence>
<evidence type="ECO:0000313" key="11">
    <source>
        <dbReference type="Proteomes" id="UP001150907"/>
    </source>
</evidence>
<dbReference type="SUPFAM" id="SSF52540">
    <property type="entry name" value="P-loop containing nucleoside triphosphate hydrolases"/>
    <property type="match status" value="1"/>
</dbReference>
<dbReference type="OrthoDB" id="10252754at2759"/>
<feature type="compositionally biased region" description="Acidic residues" evidence="8">
    <location>
        <begin position="145"/>
        <end position="166"/>
    </location>
</feature>
<protein>
    <recommendedName>
        <fullName evidence="6">DNA mismatch repair protein</fullName>
    </recommendedName>
</protein>
<evidence type="ECO:0000256" key="6">
    <source>
        <dbReference type="PIRNR" id="PIRNR037677"/>
    </source>
</evidence>
<dbReference type="Gene3D" id="3.40.1170.10">
    <property type="entry name" value="DNA repair protein MutS, domain I"/>
    <property type="match status" value="1"/>
</dbReference>
<dbReference type="InterPro" id="IPR036678">
    <property type="entry name" value="MutS_con_dom_sf"/>
</dbReference>
<dbReference type="Gene3D" id="3.40.50.300">
    <property type="entry name" value="P-loop containing nucleotide triphosphate hydrolases"/>
    <property type="match status" value="1"/>
</dbReference>
<feature type="compositionally biased region" description="Acidic residues" evidence="8">
    <location>
        <begin position="112"/>
        <end position="126"/>
    </location>
</feature>
<organism evidence="10 11">
    <name type="scientific">Coemansia thaxteri</name>
    <dbReference type="NCBI Taxonomy" id="2663907"/>
    <lineage>
        <taxon>Eukaryota</taxon>
        <taxon>Fungi</taxon>
        <taxon>Fungi incertae sedis</taxon>
        <taxon>Zoopagomycota</taxon>
        <taxon>Kickxellomycotina</taxon>
        <taxon>Kickxellomycetes</taxon>
        <taxon>Kickxellales</taxon>
        <taxon>Kickxellaceae</taxon>
        <taxon>Coemansia</taxon>
    </lineage>
</organism>
<dbReference type="Pfam" id="PF05188">
    <property type="entry name" value="MutS_II"/>
    <property type="match status" value="1"/>
</dbReference>
<dbReference type="GO" id="GO:0030983">
    <property type="term" value="F:mismatched DNA binding"/>
    <property type="evidence" value="ECO:0007669"/>
    <property type="project" value="UniProtKB-UniRule"/>
</dbReference>
<dbReference type="InterPro" id="IPR007696">
    <property type="entry name" value="DNA_mismatch_repair_MutS_core"/>
</dbReference>
<comment type="caution">
    <text evidence="10">The sequence shown here is derived from an EMBL/GenBank/DDBJ whole genome shotgun (WGS) entry which is preliminary data.</text>
</comment>
<dbReference type="GO" id="GO:0032301">
    <property type="term" value="C:MutSalpha complex"/>
    <property type="evidence" value="ECO:0007669"/>
    <property type="project" value="TreeGrafter"/>
</dbReference>
<dbReference type="PANTHER" id="PTHR11361">
    <property type="entry name" value="DNA MISMATCH REPAIR PROTEIN MUTS FAMILY MEMBER"/>
    <property type="match status" value="1"/>
</dbReference>
<dbReference type="Gene3D" id="3.30.420.110">
    <property type="entry name" value="MutS, connector domain"/>
    <property type="match status" value="1"/>
</dbReference>
<dbReference type="Pfam" id="PF05190">
    <property type="entry name" value="MutS_IV"/>
    <property type="match status" value="1"/>
</dbReference>
<dbReference type="InterPro" id="IPR007861">
    <property type="entry name" value="DNA_mismatch_repair_MutS_clamp"/>
</dbReference>
<evidence type="ECO:0000256" key="2">
    <source>
        <dbReference type="ARBA" id="ARBA00022741"/>
    </source>
</evidence>
<dbReference type="InterPro" id="IPR014010">
    <property type="entry name" value="REJ_dom"/>
</dbReference>
<proteinExistence type="inferred from homology"/>
<dbReference type="EMBL" id="JANBQF010000093">
    <property type="protein sequence ID" value="KAJ2005614.1"/>
    <property type="molecule type" value="Genomic_DNA"/>
</dbReference>
<evidence type="ECO:0000259" key="9">
    <source>
        <dbReference type="PROSITE" id="PS51111"/>
    </source>
</evidence>
<evidence type="ECO:0000256" key="4">
    <source>
        <dbReference type="ARBA" id="ARBA00022840"/>
    </source>
</evidence>
<dbReference type="FunFam" id="1.10.1420.10:FF:000005">
    <property type="entry name" value="DNA mismatch repair protein"/>
    <property type="match status" value="1"/>
</dbReference>
<keyword evidence="6 7" id="KW-0234">DNA repair</keyword>
<dbReference type="SUPFAM" id="SSF48334">
    <property type="entry name" value="DNA repair protein MutS, domain III"/>
    <property type="match status" value="1"/>
</dbReference>
<dbReference type="NCBIfam" id="NF003810">
    <property type="entry name" value="PRK05399.1"/>
    <property type="match status" value="1"/>
</dbReference>
<dbReference type="SMART" id="SM00533">
    <property type="entry name" value="MUTSd"/>
    <property type="match status" value="1"/>
</dbReference>
<name>A0A9W8EG75_9FUNG</name>
<dbReference type="Pfam" id="PF05192">
    <property type="entry name" value="MutS_III"/>
    <property type="match status" value="1"/>
</dbReference>
<keyword evidence="4 6" id="KW-0067">ATP-binding</keyword>
<feature type="region of interest" description="Disordered" evidence="8">
    <location>
        <begin position="1"/>
        <end position="45"/>
    </location>
</feature>
<evidence type="ECO:0000313" key="10">
    <source>
        <dbReference type="EMBL" id="KAJ2005614.1"/>
    </source>
</evidence>
<dbReference type="InterPro" id="IPR017261">
    <property type="entry name" value="DNA_mismatch_repair_MutS/MSH"/>
</dbReference>
<dbReference type="Gene3D" id="1.10.1420.10">
    <property type="match status" value="2"/>
</dbReference>
<dbReference type="InterPro" id="IPR027417">
    <property type="entry name" value="P-loop_NTPase"/>
</dbReference>
<feature type="compositionally biased region" description="Polar residues" evidence="8">
    <location>
        <begin position="1"/>
        <end position="26"/>
    </location>
</feature>